<keyword evidence="10 13" id="KW-0663">Pyridoxal phosphate</keyword>
<evidence type="ECO:0000256" key="5">
    <source>
        <dbReference type="ARBA" id="ARBA00022490"/>
    </source>
</evidence>
<dbReference type="Pfam" id="PF00202">
    <property type="entry name" value="Aminotran_3"/>
    <property type="match status" value="1"/>
</dbReference>
<comment type="function">
    <text evidence="13">Catalyzes the transfer of the alpha-amino group from S-adenosyl-L-methionine (SAM) to 7-keto-8-aminopelargonic acid (KAPA) to form 7,8-diaminopelargonic acid (DAPA). It is the only aminotransferase known to utilize SAM as an amino donor.</text>
</comment>
<feature type="binding site" evidence="13">
    <location>
        <begin position="320"/>
        <end position="321"/>
    </location>
    <ligand>
        <name>pyridoxal 5'-phosphate</name>
        <dbReference type="ChEBI" id="CHEBI:597326"/>
    </ligand>
</feature>
<feature type="binding site" evidence="13">
    <location>
        <position position="149"/>
    </location>
    <ligand>
        <name>substrate</name>
    </ligand>
</feature>
<dbReference type="PIRSF" id="PIRSF000521">
    <property type="entry name" value="Transaminase_4ab_Lys_Orn"/>
    <property type="match status" value="1"/>
</dbReference>
<dbReference type="InterPro" id="IPR015422">
    <property type="entry name" value="PyrdxlP-dep_Trfase_small"/>
</dbReference>
<dbReference type="FunFam" id="3.40.640.10:FF:000078">
    <property type="entry name" value="Adenosylmethionine-8-amino-7-oxononanoate aminotransferase"/>
    <property type="match status" value="1"/>
</dbReference>
<dbReference type="GO" id="GO:0030170">
    <property type="term" value="F:pyridoxal phosphate binding"/>
    <property type="evidence" value="ECO:0007669"/>
    <property type="project" value="UniProtKB-UniRule"/>
</dbReference>
<evidence type="ECO:0000256" key="12">
    <source>
        <dbReference type="ARBA" id="ARBA00060970"/>
    </source>
</evidence>
<gene>
    <name evidence="14" type="primary">bioK</name>
    <name evidence="13" type="synonym">bioA</name>
    <name evidence="14" type="ORF">Pan54_08410</name>
</gene>
<keyword evidence="9 13" id="KW-0093">Biotin biosynthesis</keyword>
<evidence type="ECO:0000256" key="3">
    <source>
        <dbReference type="ARBA" id="ARBA00005063"/>
    </source>
</evidence>
<dbReference type="Gene3D" id="3.90.1150.10">
    <property type="entry name" value="Aspartate Aminotransferase, domain 1"/>
    <property type="match status" value="1"/>
</dbReference>
<keyword evidence="6 13" id="KW-0032">Aminotransferase</keyword>
<feature type="binding site" evidence="13">
    <location>
        <begin position="114"/>
        <end position="115"/>
    </location>
    <ligand>
        <name>pyridoxal 5'-phosphate</name>
        <dbReference type="ChEBI" id="CHEBI:597326"/>
    </ligand>
</feature>
<keyword evidence="15" id="KW-1185">Reference proteome</keyword>
<dbReference type="InterPro" id="IPR005815">
    <property type="entry name" value="BioA"/>
</dbReference>
<feature type="site" description="Participates in the substrate recognition with KAPA and in a stacking interaction with the adenine ring of SAM" evidence="13">
    <location>
        <position position="17"/>
    </location>
</feature>
<proteinExistence type="inferred from homology"/>
<feature type="modified residue" description="N6-(pyridoxal phosphate)lysine" evidence="13">
    <location>
        <position position="284"/>
    </location>
</feature>
<comment type="catalytic activity">
    <reaction evidence="11 13">
        <text>(8S)-8-amino-7-oxononanoate + S-adenosyl-L-methionine = S-adenosyl-4-methylsulfanyl-2-oxobutanoate + (7R,8S)-7,8-diammoniononanoate</text>
        <dbReference type="Rhea" id="RHEA:16861"/>
        <dbReference type="ChEBI" id="CHEBI:16490"/>
        <dbReference type="ChEBI" id="CHEBI:59789"/>
        <dbReference type="ChEBI" id="CHEBI:149468"/>
        <dbReference type="ChEBI" id="CHEBI:149469"/>
        <dbReference type="EC" id="2.6.1.62"/>
    </reaction>
</comment>
<sequence length="449" mass="49290">MSSTLRDWDNRHLWHPFTAMSAWVEENAPIIESGRGFDLFDIEGRRYLDGISSLWCNVHGHCVPELDAAISDQLKKIAHTTLLGGSTPTAIELAHELTNMAPGKLEHVFFSDAGATAVEAALKMAVQYHVQKSGATQGKTLFVRMDEAYHGDTFGSVSVGRVEAFHKPFANMLFDTLTVPCPVTFRLPEGLDRSSWIEHCFTAVESSIAENHERIAAFIIEPLVQGAAGILVHEPGYLKHVREVTAKYEIPLIADEVAVGFGKTGTMFACEQEQVEPDILCLAKGITGGYLPLAATLTTSEIYNSFLGNPREGKTFYHGHTYTGNALASAVSLANLKLIQANSVLNNTQKISTRLHERLQVLNDHPHVGEIRQKGIMAGIELVQDRDSRTPFDSHRRIGHQVILAARKRGVIIRPLGDVIVLMPAIAMPEDSIDELCEVTIAAIQETLS</sequence>
<dbReference type="RefSeq" id="WP_146502280.1">
    <property type="nucleotide sequence ID" value="NZ_SJPG01000001.1"/>
</dbReference>
<organism evidence="14 15">
    <name type="scientific">Rubinisphaera italica</name>
    <dbReference type="NCBI Taxonomy" id="2527969"/>
    <lineage>
        <taxon>Bacteria</taxon>
        <taxon>Pseudomonadati</taxon>
        <taxon>Planctomycetota</taxon>
        <taxon>Planctomycetia</taxon>
        <taxon>Planctomycetales</taxon>
        <taxon>Planctomycetaceae</taxon>
        <taxon>Rubinisphaera</taxon>
    </lineage>
</organism>
<dbReference type="GO" id="GO:0009102">
    <property type="term" value="P:biotin biosynthetic process"/>
    <property type="evidence" value="ECO:0007669"/>
    <property type="project" value="UniProtKB-UniRule"/>
</dbReference>
<feature type="binding site" evidence="13">
    <location>
        <position position="319"/>
    </location>
    <ligand>
        <name>substrate</name>
    </ligand>
</feature>
<evidence type="ECO:0000313" key="14">
    <source>
        <dbReference type="EMBL" id="TWT60127.1"/>
    </source>
</evidence>
<dbReference type="EMBL" id="SJPG01000001">
    <property type="protein sequence ID" value="TWT60127.1"/>
    <property type="molecule type" value="Genomic_DNA"/>
</dbReference>
<dbReference type="GO" id="GO:0005737">
    <property type="term" value="C:cytoplasm"/>
    <property type="evidence" value="ECO:0007669"/>
    <property type="project" value="UniProtKB-SubCell"/>
</dbReference>
<dbReference type="OrthoDB" id="9816013at2"/>
<protein>
    <recommendedName>
        <fullName evidence="13">Adenosylmethionine-8-amino-7-oxononanoate aminotransferase</fullName>
        <ecNumber evidence="13">2.6.1.62</ecNumber>
    </recommendedName>
    <alternativeName>
        <fullName evidence="13">7,8-diamino-pelargonic acid aminotransferase</fullName>
        <shortName evidence="13">DAPA AT</shortName>
        <shortName evidence="13">DAPA aminotransferase</shortName>
    </alternativeName>
    <alternativeName>
        <fullName evidence="13">7,8-diaminononanoate synthase</fullName>
        <shortName evidence="13">DANS</shortName>
    </alternativeName>
    <alternativeName>
        <fullName evidence="13">Diaminopelargonic acid synthase</fullName>
    </alternativeName>
</protein>
<comment type="pathway">
    <text evidence="3 13">Cofactor biosynthesis; biotin biosynthesis; 7,8-diaminononanoate from 8-amino-7-oxononanoate (SAM route): step 1/1.</text>
</comment>
<evidence type="ECO:0000256" key="4">
    <source>
        <dbReference type="ARBA" id="ARBA00011738"/>
    </source>
</evidence>
<dbReference type="PANTHER" id="PTHR42684:SF17">
    <property type="entry name" value="ADENOSYLMETHIONINE-8-AMINO-7-OXONONANOATE AMINOTRANSFERASE"/>
    <property type="match status" value="1"/>
</dbReference>
<evidence type="ECO:0000256" key="6">
    <source>
        <dbReference type="ARBA" id="ARBA00022576"/>
    </source>
</evidence>
<evidence type="ECO:0000256" key="11">
    <source>
        <dbReference type="ARBA" id="ARBA00048449"/>
    </source>
</evidence>
<feature type="binding site" evidence="13">
    <location>
        <position position="284"/>
    </location>
    <ligand>
        <name>substrate</name>
    </ligand>
</feature>
<dbReference type="EC" id="2.6.1.62" evidence="13"/>
<evidence type="ECO:0000256" key="8">
    <source>
        <dbReference type="ARBA" id="ARBA00022691"/>
    </source>
</evidence>
<evidence type="ECO:0000313" key="15">
    <source>
        <dbReference type="Proteomes" id="UP000316095"/>
    </source>
</evidence>
<comment type="caution">
    <text evidence="13">Lacks conserved residue(s) required for the propagation of feature annotation.</text>
</comment>
<comment type="subcellular location">
    <subcellularLocation>
        <location evidence="2 13">Cytoplasm</location>
    </subcellularLocation>
</comment>
<keyword evidence="7 13" id="KW-0808">Transferase</keyword>
<evidence type="ECO:0000256" key="9">
    <source>
        <dbReference type="ARBA" id="ARBA00022756"/>
    </source>
</evidence>
<comment type="similarity">
    <text evidence="12 13">Belongs to the class-III pyridoxal-phosphate-dependent aminotransferase family. BioA subfamily.</text>
</comment>
<dbReference type="InterPro" id="IPR005814">
    <property type="entry name" value="Aminotrans_3"/>
</dbReference>
<dbReference type="InterPro" id="IPR015424">
    <property type="entry name" value="PyrdxlP-dep_Trfase"/>
</dbReference>
<feature type="binding site" evidence="13">
    <location>
        <position position="255"/>
    </location>
    <ligand>
        <name>pyridoxal 5'-phosphate</name>
        <dbReference type="ChEBI" id="CHEBI:597326"/>
    </ligand>
</feature>
<dbReference type="CDD" id="cd00610">
    <property type="entry name" value="OAT_like"/>
    <property type="match status" value="1"/>
</dbReference>
<dbReference type="UniPathway" id="UPA00078">
    <property type="reaction ID" value="UER00160"/>
</dbReference>
<keyword evidence="8 13" id="KW-0949">S-adenosyl-L-methionine</keyword>
<dbReference type="Proteomes" id="UP000316095">
    <property type="component" value="Unassembled WGS sequence"/>
</dbReference>
<comment type="caution">
    <text evidence="14">The sequence shown here is derived from an EMBL/GenBank/DDBJ whole genome shotgun (WGS) entry which is preliminary data.</text>
</comment>
<feature type="binding site" evidence="13">
    <location>
        <position position="414"/>
    </location>
    <ligand>
        <name>substrate</name>
    </ligand>
</feature>
<accession>A0A5C5XAD9</accession>
<keyword evidence="5 13" id="KW-0963">Cytoplasm</keyword>
<dbReference type="PANTHER" id="PTHR42684">
    <property type="entry name" value="ADENOSYLMETHIONINE-8-AMINO-7-OXONONANOATE AMINOTRANSFERASE"/>
    <property type="match status" value="1"/>
</dbReference>
<evidence type="ECO:0000256" key="10">
    <source>
        <dbReference type="ARBA" id="ARBA00022898"/>
    </source>
</evidence>
<reference evidence="14 15" key="1">
    <citation type="submission" date="2019-02" db="EMBL/GenBank/DDBJ databases">
        <title>Deep-cultivation of Planctomycetes and their phenomic and genomic characterization uncovers novel biology.</title>
        <authorList>
            <person name="Wiegand S."/>
            <person name="Jogler M."/>
            <person name="Boedeker C."/>
            <person name="Pinto D."/>
            <person name="Vollmers J."/>
            <person name="Rivas-Marin E."/>
            <person name="Kohn T."/>
            <person name="Peeters S.H."/>
            <person name="Heuer A."/>
            <person name="Rast P."/>
            <person name="Oberbeckmann S."/>
            <person name="Bunk B."/>
            <person name="Jeske O."/>
            <person name="Meyerdierks A."/>
            <person name="Storesund J.E."/>
            <person name="Kallscheuer N."/>
            <person name="Luecker S."/>
            <person name="Lage O.M."/>
            <person name="Pohl T."/>
            <person name="Merkel B.J."/>
            <person name="Hornburger P."/>
            <person name="Mueller R.-W."/>
            <person name="Bruemmer F."/>
            <person name="Labrenz M."/>
            <person name="Spormann A.M."/>
            <person name="Op Den Camp H."/>
            <person name="Overmann J."/>
            <person name="Amann R."/>
            <person name="Jetten M.S.M."/>
            <person name="Mascher T."/>
            <person name="Medema M.H."/>
            <person name="Devos D.P."/>
            <person name="Kaster A.-K."/>
            <person name="Ovreas L."/>
            <person name="Rohde M."/>
            <person name="Galperin M.Y."/>
            <person name="Jogler C."/>
        </authorList>
    </citation>
    <scope>NUCLEOTIDE SEQUENCE [LARGE SCALE GENOMIC DNA]</scope>
    <source>
        <strain evidence="14 15">Pan54</strain>
    </source>
</reference>
<evidence type="ECO:0000256" key="7">
    <source>
        <dbReference type="ARBA" id="ARBA00022679"/>
    </source>
</evidence>
<dbReference type="NCBIfam" id="TIGR00508">
    <property type="entry name" value="bioA"/>
    <property type="match status" value="1"/>
</dbReference>
<evidence type="ECO:0000256" key="1">
    <source>
        <dbReference type="ARBA" id="ARBA00001933"/>
    </source>
</evidence>
<comment type="subunit">
    <text evidence="4 13">Homodimer.</text>
</comment>
<dbReference type="SUPFAM" id="SSF53383">
    <property type="entry name" value="PLP-dependent transferases"/>
    <property type="match status" value="1"/>
</dbReference>
<dbReference type="AlphaFoldDB" id="A0A5C5XAD9"/>
<dbReference type="HAMAP" id="MF_00834">
    <property type="entry name" value="BioA"/>
    <property type="match status" value="1"/>
</dbReference>
<dbReference type="GO" id="GO:0004015">
    <property type="term" value="F:adenosylmethionine-8-amino-7-oxononanoate transaminase activity"/>
    <property type="evidence" value="ECO:0007669"/>
    <property type="project" value="UniProtKB-UniRule"/>
</dbReference>
<dbReference type="InterPro" id="IPR015421">
    <property type="entry name" value="PyrdxlP-dep_Trfase_major"/>
</dbReference>
<evidence type="ECO:0000256" key="13">
    <source>
        <dbReference type="HAMAP-Rule" id="MF_00834"/>
    </source>
</evidence>
<comment type="cofactor">
    <cofactor evidence="1 13">
        <name>pyridoxal 5'-phosphate</name>
        <dbReference type="ChEBI" id="CHEBI:597326"/>
    </cofactor>
</comment>
<evidence type="ECO:0000256" key="2">
    <source>
        <dbReference type="ARBA" id="ARBA00004496"/>
    </source>
</evidence>
<name>A0A5C5XAD9_9PLAN</name>
<dbReference type="Gene3D" id="3.40.640.10">
    <property type="entry name" value="Type I PLP-dependent aspartate aminotransferase-like (Major domain)"/>
    <property type="match status" value="1"/>
</dbReference>